<dbReference type="HOGENOM" id="CLU_004773_0_0_6"/>
<dbReference type="Pfam" id="PF05567">
    <property type="entry name" value="T4P_PilY1"/>
    <property type="match status" value="1"/>
</dbReference>
<proteinExistence type="predicted"/>
<evidence type="ECO:0000256" key="3">
    <source>
        <dbReference type="SAM" id="SignalP"/>
    </source>
</evidence>
<dbReference type="InterPro" id="IPR036465">
    <property type="entry name" value="vWFA_dom_sf"/>
</dbReference>
<name>B1KIU2_SHEWM</name>
<evidence type="ECO:0000313" key="5">
    <source>
        <dbReference type="EMBL" id="ACA85590.1"/>
    </source>
</evidence>
<keyword evidence="6" id="KW-1185">Reference proteome</keyword>
<keyword evidence="2" id="KW-0106">Calcium</keyword>
<evidence type="ECO:0000259" key="4">
    <source>
        <dbReference type="Pfam" id="PF05567"/>
    </source>
</evidence>
<dbReference type="KEGG" id="swd:Swoo_1298"/>
<feature type="domain" description="PilY1 beta-propeller" evidence="4">
    <location>
        <begin position="703"/>
        <end position="954"/>
    </location>
</feature>
<dbReference type="Gene3D" id="3.40.50.410">
    <property type="entry name" value="von Willebrand factor, type A domain"/>
    <property type="match status" value="1"/>
</dbReference>
<dbReference type="InterPro" id="IPR008707">
    <property type="entry name" value="B-propeller_PilY1"/>
</dbReference>
<dbReference type="eggNOG" id="COG3419">
    <property type="taxonomic scope" value="Bacteria"/>
</dbReference>
<keyword evidence="1" id="KW-0479">Metal-binding</keyword>
<evidence type="ECO:0000313" key="6">
    <source>
        <dbReference type="Proteomes" id="UP000002168"/>
    </source>
</evidence>
<gene>
    <name evidence="5" type="ordered locus">Swoo_1298</name>
</gene>
<reference evidence="5 6" key="1">
    <citation type="submission" date="2008-02" db="EMBL/GenBank/DDBJ databases">
        <title>Complete sequence of Shewanella woodyi ATCC 51908.</title>
        <authorList>
            <consortium name="US DOE Joint Genome Institute"/>
            <person name="Copeland A."/>
            <person name="Lucas S."/>
            <person name="Lapidus A."/>
            <person name="Glavina del Rio T."/>
            <person name="Dalin E."/>
            <person name="Tice H."/>
            <person name="Bruce D."/>
            <person name="Goodwin L."/>
            <person name="Pitluck S."/>
            <person name="Sims D."/>
            <person name="Brettin T."/>
            <person name="Detter J.C."/>
            <person name="Han C."/>
            <person name="Kuske C.R."/>
            <person name="Schmutz J."/>
            <person name="Larimer F."/>
            <person name="Land M."/>
            <person name="Hauser L."/>
            <person name="Kyrpides N."/>
            <person name="Lykidis A."/>
            <person name="Zhao J.-S."/>
            <person name="Richardson P."/>
        </authorList>
    </citation>
    <scope>NUCLEOTIDE SEQUENCE [LARGE SCALE GENOMIC DNA]</scope>
    <source>
        <strain evidence="6">ATCC 51908 / MS32</strain>
    </source>
</reference>
<protein>
    <submittedName>
        <fullName evidence="5">Type IV pilin biogenesis protein, putative</fullName>
    </submittedName>
</protein>
<sequence precursor="true">MIVKHVACVALFVLVGISAGTFADDTDLYVVESSVRTGANPKVLIIFDNSGSMTTIEEDAPGAYDSTTTYEPISSAHAYQDDKIYFTKGIGIDNAGMDIPLSPSDSRRFLKDINGCHQSWDLIERYGRFTGFVGEYRIKGKTGSWGELRDNSGANYDTIDCLEDIQENDPINAKDKDGNAHGDGFPVDGMRQGNTPKPYSTTGGDTQLGLGEAVTLYTANYLRWHAAAVADALPTSPQSRLDIAKTAIETVINTNTSIDFGLALFNMNYPSEGYRDGGRIVSKIQKMSPANKTALLSTIDGIPADTNTPLCETLFEAYKYFSGKPVLYGKKDSDYSSWYDGNKPPRDTSAESGLNYSSPFRVCPDIAYVIYITDGVPTQDTFADTDITTLTASGVTEKADDKVVAPDYSVFSDPGLSSPSYLPALASYLYHNDLVTSPETLSDGSTREHMQTVKTFTIGFSSGAEDAEALLKETARRGGNKVDDNGVNTGYFQATGGLGLVAAMNDALLSIMETDASFTSPSIASNNFDRTQTFDAAYYAMFLPGRGPRWSGNLKKLKVTSGGVLVDKSGGVAIGDAGDIKDTACTFWSLCTSKSDGKSVLEGGVIEALQRATPSTGISARTIYSNLTNPMSDLAQVSESILSTSMGIVEADVSDTVKWLYGYDVDGDNPGGSATDYRSDIMGDPLHSKPLALNFGTKTSPDIRIVLGTNQGLVHMFKDTGDEVEESWAFIPTELLSNVPVLKQNVANGGHYIYGMDGSPVSYTETDSSGRVNKAWVFMGMRRGGSSYYALDVTSPDSPSVKWIITPDSSGFAELGQSWSEPIVTTIPGHSGPVLIFGGGYDAPLYDADTVPSTAASKGKAIYIVDADTGALVHAFTDTGVGGTKMDGLVDSIPNSVAILDSNNDGDTDRIYATDVGGHVWRIDLAESTRSTWSSYKFADLGGSTAINDRRFFAEPAVAQTTFSNISEVEVTDGEGATTTTTSYQNVPYDAVVIGSGSRPHPTSVVTSDKFFVLQDRNVVTRSVIGEPVPEVLDMSKLYNVTSTPPVTEAENISFGTKRGWYFDFTGSGEKSLTAALIIDGKVFFTSFLPSVNEVSDLICSSSGQGRLYVFDLHRGTRSYENVYYELGERVPDTPQIVVPAPETGEDPYIYIIGVGKGEIKDGAPTGTINVGAGLGVNKIYYHIDE</sequence>
<dbReference type="EMBL" id="CP000961">
    <property type="protein sequence ID" value="ACA85590.1"/>
    <property type="molecule type" value="Genomic_DNA"/>
</dbReference>
<evidence type="ECO:0000256" key="2">
    <source>
        <dbReference type="ARBA" id="ARBA00022837"/>
    </source>
</evidence>
<evidence type="ECO:0000256" key="1">
    <source>
        <dbReference type="ARBA" id="ARBA00022723"/>
    </source>
</evidence>
<feature type="chain" id="PRO_5002764923" evidence="3">
    <location>
        <begin position="24"/>
        <end position="1186"/>
    </location>
</feature>
<keyword evidence="3" id="KW-0732">Signal</keyword>
<dbReference type="AlphaFoldDB" id="B1KIU2"/>
<dbReference type="STRING" id="392500.Swoo_1298"/>
<dbReference type="SUPFAM" id="SSF89372">
    <property type="entry name" value="Fucose-specific lectin"/>
    <property type="match status" value="1"/>
</dbReference>
<dbReference type="RefSeq" id="WP_012323936.1">
    <property type="nucleotide sequence ID" value="NC_010506.1"/>
</dbReference>
<organism evidence="5 6">
    <name type="scientific">Shewanella woodyi (strain ATCC 51908 / MS32)</name>
    <dbReference type="NCBI Taxonomy" id="392500"/>
    <lineage>
        <taxon>Bacteria</taxon>
        <taxon>Pseudomonadati</taxon>
        <taxon>Pseudomonadota</taxon>
        <taxon>Gammaproteobacteria</taxon>
        <taxon>Alteromonadales</taxon>
        <taxon>Shewanellaceae</taxon>
        <taxon>Shewanella</taxon>
    </lineage>
</organism>
<dbReference type="GO" id="GO:0046872">
    <property type="term" value="F:metal ion binding"/>
    <property type="evidence" value="ECO:0007669"/>
    <property type="project" value="UniProtKB-KW"/>
</dbReference>
<accession>B1KIU2</accession>
<feature type="signal peptide" evidence="3">
    <location>
        <begin position="1"/>
        <end position="23"/>
    </location>
</feature>
<dbReference type="Proteomes" id="UP000002168">
    <property type="component" value="Chromosome"/>
</dbReference>